<sequence length="517" mass="55542">MSETPQNEEQYSRRALFRVGAMGGALATAGALLPGVAAAAPSTGAGAAGLRLRPLGRHLAYGEDPSRQVVISWQELGAVTGPYVRIATASGTFGLPIAAEARTLNSELAWQDSEHDFPPHAPATMSQYYLHVRLNDLAPNTTYHYVVGHQGYDPTTSGRPGEIASFRTAPAAGSTGAFTFTAFGDQGVGYNARRANSLVADLAPAFNLALGNLSYAITSGTANAEGGHTDTDKYDAGRWDSYFSQNEIVAAGTPWMIALGNREMEDRYSPNGYGGTKARFTMPDNAWSGATGIYSWRYQNVGLLCLDGNDICYRNTGNYDYTKGQQLKWMDTQLGKFRGDPTIDFIVVYLHHAPYSTADAGGAESIAQQKWAPLFDKHKVDLVLNAHNRLYERTDPIRAGKGTKQVKPRGSVTPALDGTTYITVGGGGQGLDTFYKNAPESYLDHESSSGSPTMKCFKKNSTSHTDTAVTWSRVRYRGYGLVAVDVAPAANGSAAQMTVRALAEDGTLIDEITVRRA</sequence>
<dbReference type="EMBL" id="JACJID010000001">
    <property type="protein sequence ID" value="MBA8923313.1"/>
    <property type="molecule type" value="Genomic_DNA"/>
</dbReference>
<keyword evidence="5" id="KW-1185">Reference proteome</keyword>
<protein>
    <recommendedName>
        <fullName evidence="6">Calcineurin-like phosphoesterase family protein</fullName>
    </recommendedName>
</protein>
<dbReference type="RefSeq" id="WP_182836141.1">
    <property type="nucleotide sequence ID" value="NZ_BAAABQ010000046.1"/>
</dbReference>
<feature type="domain" description="Calcineurin-like phosphoesterase" evidence="2">
    <location>
        <begin position="234"/>
        <end position="387"/>
    </location>
</feature>
<dbReference type="PANTHER" id="PTHR22953">
    <property type="entry name" value="ACID PHOSPHATASE RELATED"/>
    <property type="match status" value="1"/>
</dbReference>
<accession>A0ABR6B8W8</accession>
<evidence type="ECO:0000313" key="5">
    <source>
        <dbReference type="Proteomes" id="UP000517916"/>
    </source>
</evidence>
<keyword evidence="1" id="KW-0732">Signal</keyword>
<dbReference type="InterPro" id="IPR015914">
    <property type="entry name" value="PAPs_N"/>
</dbReference>
<feature type="domain" description="Purple acid phosphatase N-terminal" evidence="3">
    <location>
        <begin position="54"/>
        <end position="159"/>
    </location>
</feature>
<gene>
    <name evidence="4" type="ORF">BC739_000510</name>
</gene>
<dbReference type="Gene3D" id="2.60.40.380">
    <property type="entry name" value="Purple acid phosphatase-like, N-terminal"/>
    <property type="match status" value="1"/>
</dbReference>
<evidence type="ECO:0008006" key="6">
    <source>
        <dbReference type="Google" id="ProtNLM"/>
    </source>
</evidence>
<evidence type="ECO:0000259" key="2">
    <source>
        <dbReference type="Pfam" id="PF00149"/>
    </source>
</evidence>
<reference evidence="4 5" key="1">
    <citation type="submission" date="2020-08" db="EMBL/GenBank/DDBJ databases">
        <title>Genomic Encyclopedia of Archaeal and Bacterial Type Strains, Phase II (KMG-II): from individual species to whole genera.</title>
        <authorList>
            <person name="Goeker M."/>
        </authorList>
    </citation>
    <scope>NUCLEOTIDE SEQUENCE [LARGE SCALE GENOMIC DNA]</scope>
    <source>
        <strain evidence="4 5">DSM 43850</strain>
    </source>
</reference>
<evidence type="ECO:0000259" key="3">
    <source>
        <dbReference type="Pfam" id="PF16656"/>
    </source>
</evidence>
<dbReference type="Pfam" id="PF00149">
    <property type="entry name" value="Metallophos"/>
    <property type="match status" value="1"/>
</dbReference>
<dbReference type="InterPro" id="IPR029052">
    <property type="entry name" value="Metallo-depent_PP-like"/>
</dbReference>
<dbReference type="SUPFAM" id="SSF56300">
    <property type="entry name" value="Metallo-dependent phosphatases"/>
    <property type="match status" value="1"/>
</dbReference>
<dbReference type="InterPro" id="IPR004843">
    <property type="entry name" value="Calcineurin-like_PHP"/>
</dbReference>
<name>A0ABR6B8W8_9PSEU</name>
<dbReference type="SUPFAM" id="SSF49363">
    <property type="entry name" value="Purple acid phosphatase, N-terminal domain"/>
    <property type="match status" value="1"/>
</dbReference>
<dbReference type="InterPro" id="IPR006311">
    <property type="entry name" value="TAT_signal"/>
</dbReference>
<dbReference type="Proteomes" id="UP000517916">
    <property type="component" value="Unassembled WGS sequence"/>
</dbReference>
<proteinExistence type="predicted"/>
<comment type="caution">
    <text evidence="4">The sequence shown here is derived from an EMBL/GenBank/DDBJ whole genome shotgun (WGS) entry which is preliminary data.</text>
</comment>
<evidence type="ECO:0000256" key="1">
    <source>
        <dbReference type="ARBA" id="ARBA00022729"/>
    </source>
</evidence>
<organism evidence="4 5">
    <name type="scientific">Kutzneria viridogrisea</name>
    <dbReference type="NCBI Taxonomy" id="47990"/>
    <lineage>
        <taxon>Bacteria</taxon>
        <taxon>Bacillati</taxon>
        <taxon>Actinomycetota</taxon>
        <taxon>Actinomycetes</taxon>
        <taxon>Pseudonocardiales</taxon>
        <taxon>Pseudonocardiaceae</taxon>
        <taxon>Kutzneria</taxon>
    </lineage>
</organism>
<evidence type="ECO:0000313" key="4">
    <source>
        <dbReference type="EMBL" id="MBA8923313.1"/>
    </source>
</evidence>
<dbReference type="InterPro" id="IPR008963">
    <property type="entry name" value="Purple_acid_Pase-like_N"/>
</dbReference>
<dbReference type="Gene3D" id="3.60.21.10">
    <property type="match status" value="1"/>
</dbReference>
<dbReference type="PROSITE" id="PS51318">
    <property type="entry name" value="TAT"/>
    <property type="match status" value="1"/>
</dbReference>
<dbReference type="PANTHER" id="PTHR22953:SF153">
    <property type="entry name" value="PURPLE ACID PHOSPHATASE"/>
    <property type="match status" value="1"/>
</dbReference>
<dbReference type="Pfam" id="PF16656">
    <property type="entry name" value="Pur_ac_phosph_N"/>
    <property type="match status" value="1"/>
</dbReference>
<dbReference type="InterPro" id="IPR039331">
    <property type="entry name" value="PAPs-like"/>
</dbReference>